<feature type="transmembrane region" description="Helical" evidence="1">
    <location>
        <begin position="61"/>
        <end position="78"/>
    </location>
</feature>
<comment type="caution">
    <text evidence="2">The sequence shown here is derived from an EMBL/GenBank/DDBJ whole genome shotgun (WGS) entry which is preliminary data.</text>
</comment>
<sequence length="180" mass="19347">MTAERETDLAVDEFFTAFAHRRKTTPPNLTLPDGSRPLGLTPDGLVRTTGWLQFGKRPVDSALVAAAVGLLAAVMITIRVLPVFVGISGLLPLLPTACYLSWRALTKRLLPSSGSRNVATVTVAELRVGDWVRLHGSIGPVGEVAAVAAEVDGRSEVEFLGGVKKEWSVQDRLHLVELLD</sequence>
<protein>
    <submittedName>
        <fullName evidence="2">Uncharacterized protein</fullName>
    </submittedName>
</protein>
<dbReference type="EMBL" id="JBHLUD010000015">
    <property type="protein sequence ID" value="MFC0548293.1"/>
    <property type="molecule type" value="Genomic_DNA"/>
</dbReference>
<keyword evidence="1" id="KW-1133">Transmembrane helix</keyword>
<keyword evidence="1" id="KW-0812">Transmembrane</keyword>
<keyword evidence="1" id="KW-0472">Membrane</keyword>
<dbReference type="RefSeq" id="WP_273937863.1">
    <property type="nucleotide sequence ID" value="NZ_CP097263.1"/>
</dbReference>
<keyword evidence="3" id="KW-1185">Reference proteome</keyword>
<reference evidence="2 3" key="1">
    <citation type="submission" date="2024-09" db="EMBL/GenBank/DDBJ databases">
        <authorList>
            <person name="Sun Q."/>
            <person name="Mori K."/>
        </authorList>
    </citation>
    <scope>NUCLEOTIDE SEQUENCE [LARGE SCALE GENOMIC DNA]</scope>
    <source>
        <strain evidence="2 3">TBRC 1432</strain>
    </source>
</reference>
<accession>A0ABV6N6Y2</accession>
<gene>
    <name evidence="2" type="ORF">ACFFH7_42765</name>
</gene>
<evidence type="ECO:0000256" key="1">
    <source>
        <dbReference type="SAM" id="Phobius"/>
    </source>
</evidence>
<evidence type="ECO:0000313" key="3">
    <source>
        <dbReference type="Proteomes" id="UP001589810"/>
    </source>
</evidence>
<evidence type="ECO:0000313" key="2">
    <source>
        <dbReference type="EMBL" id="MFC0548293.1"/>
    </source>
</evidence>
<organism evidence="2 3">
    <name type="scientific">Kutzneria chonburiensis</name>
    <dbReference type="NCBI Taxonomy" id="1483604"/>
    <lineage>
        <taxon>Bacteria</taxon>
        <taxon>Bacillati</taxon>
        <taxon>Actinomycetota</taxon>
        <taxon>Actinomycetes</taxon>
        <taxon>Pseudonocardiales</taxon>
        <taxon>Pseudonocardiaceae</taxon>
        <taxon>Kutzneria</taxon>
    </lineage>
</organism>
<name>A0ABV6N6Y2_9PSEU</name>
<proteinExistence type="predicted"/>
<dbReference type="Proteomes" id="UP001589810">
    <property type="component" value="Unassembled WGS sequence"/>
</dbReference>